<feature type="region of interest" description="Disordered" evidence="6">
    <location>
        <begin position="313"/>
        <end position="335"/>
    </location>
</feature>
<dbReference type="GO" id="GO:0016020">
    <property type="term" value="C:membrane"/>
    <property type="evidence" value="ECO:0007669"/>
    <property type="project" value="UniProtKB-SubCell"/>
</dbReference>
<dbReference type="AlphaFoldDB" id="A0AAN6RVF8"/>
<name>A0AAN6RVF8_9PEZI</name>
<accession>A0AAN6RVF8</accession>
<comment type="similarity">
    <text evidence="5">Belongs to the SAT4 family.</text>
</comment>
<reference evidence="9" key="1">
    <citation type="journal article" date="2023" name="Mol. Phylogenet. Evol.">
        <title>Genome-scale phylogeny and comparative genomics of the fungal order Sordariales.</title>
        <authorList>
            <person name="Hensen N."/>
            <person name="Bonometti L."/>
            <person name="Westerberg I."/>
            <person name="Brannstrom I.O."/>
            <person name="Guillou S."/>
            <person name="Cros-Aarteil S."/>
            <person name="Calhoun S."/>
            <person name="Haridas S."/>
            <person name="Kuo A."/>
            <person name="Mondo S."/>
            <person name="Pangilinan J."/>
            <person name="Riley R."/>
            <person name="LaButti K."/>
            <person name="Andreopoulos B."/>
            <person name="Lipzen A."/>
            <person name="Chen C."/>
            <person name="Yan M."/>
            <person name="Daum C."/>
            <person name="Ng V."/>
            <person name="Clum A."/>
            <person name="Steindorff A."/>
            <person name="Ohm R.A."/>
            <person name="Martin F."/>
            <person name="Silar P."/>
            <person name="Natvig D.O."/>
            <person name="Lalanne C."/>
            <person name="Gautier V."/>
            <person name="Ament-Velasquez S.L."/>
            <person name="Kruys A."/>
            <person name="Hutchinson M.I."/>
            <person name="Powell A.J."/>
            <person name="Barry K."/>
            <person name="Miller A.N."/>
            <person name="Grigoriev I.V."/>
            <person name="Debuchy R."/>
            <person name="Gladieux P."/>
            <person name="Hiltunen Thoren M."/>
            <person name="Johannesson H."/>
        </authorList>
    </citation>
    <scope>NUCLEOTIDE SEQUENCE</scope>
    <source>
        <strain evidence="9">CBS 103.79</strain>
    </source>
</reference>
<dbReference type="Pfam" id="PF20684">
    <property type="entry name" value="Fung_rhodopsin"/>
    <property type="match status" value="1"/>
</dbReference>
<reference evidence="9" key="2">
    <citation type="submission" date="2023-05" db="EMBL/GenBank/DDBJ databases">
        <authorList>
            <consortium name="Lawrence Berkeley National Laboratory"/>
            <person name="Steindorff A."/>
            <person name="Hensen N."/>
            <person name="Bonometti L."/>
            <person name="Westerberg I."/>
            <person name="Brannstrom I.O."/>
            <person name="Guillou S."/>
            <person name="Cros-Aarteil S."/>
            <person name="Calhoun S."/>
            <person name="Haridas S."/>
            <person name="Kuo A."/>
            <person name="Mondo S."/>
            <person name="Pangilinan J."/>
            <person name="Riley R."/>
            <person name="Labutti K."/>
            <person name="Andreopoulos B."/>
            <person name="Lipzen A."/>
            <person name="Chen C."/>
            <person name="Yanf M."/>
            <person name="Daum C."/>
            <person name="Ng V."/>
            <person name="Clum A."/>
            <person name="Ohm R."/>
            <person name="Martin F."/>
            <person name="Silar P."/>
            <person name="Natvig D."/>
            <person name="Lalanne C."/>
            <person name="Gautier V."/>
            <person name="Ament-Velasquez S.L."/>
            <person name="Kruys A."/>
            <person name="Hutchinson M.I."/>
            <person name="Powell A.J."/>
            <person name="Barry K."/>
            <person name="Miller A.N."/>
            <person name="Grigoriev I.V."/>
            <person name="Debuchy R."/>
            <person name="Gladieux P."/>
            <person name="Thoren M.H."/>
            <person name="Johannesson H."/>
        </authorList>
    </citation>
    <scope>NUCLEOTIDE SEQUENCE</scope>
    <source>
        <strain evidence="9">CBS 103.79</strain>
    </source>
</reference>
<keyword evidence="2 7" id="KW-0812">Transmembrane</keyword>
<dbReference type="InterPro" id="IPR049326">
    <property type="entry name" value="Rhodopsin_dom_fungi"/>
</dbReference>
<dbReference type="PANTHER" id="PTHR33048:SF19">
    <property type="entry name" value="MEMBRANE PROTEIN PTH11-LIKE, PUTATIVE (AFU_ORTHOLOGUE AFUA_1G14080)-RELATED"/>
    <property type="match status" value="1"/>
</dbReference>
<evidence type="ECO:0000313" key="10">
    <source>
        <dbReference type="Proteomes" id="UP001303889"/>
    </source>
</evidence>
<dbReference type="PANTHER" id="PTHR33048">
    <property type="entry name" value="PTH11-LIKE INTEGRAL MEMBRANE PROTEIN (AFU_ORTHOLOGUE AFUA_5G11245)"/>
    <property type="match status" value="1"/>
</dbReference>
<evidence type="ECO:0000313" key="9">
    <source>
        <dbReference type="EMBL" id="KAK3904937.1"/>
    </source>
</evidence>
<evidence type="ECO:0000256" key="1">
    <source>
        <dbReference type="ARBA" id="ARBA00004141"/>
    </source>
</evidence>
<evidence type="ECO:0000256" key="3">
    <source>
        <dbReference type="ARBA" id="ARBA00022989"/>
    </source>
</evidence>
<feature type="transmembrane region" description="Helical" evidence="7">
    <location>
        <begin position="254"/>
        <end position="275"/>
    </location>
</feature>
<dbReference type="Proteomes" id="UP001303889">
    <property type="component" value="Unassembled WGS sequence"/>
</dbReference>
<feature type="transmembrane region" description="Helical" evidence="7">
    <location>
        <begin position="52"/>
        <end position="76"/>
    </location>
</feature>
<keyword evidence="3 7" id="KW-1133">Transmembrane helix</keyword>
<comment type="caution">
    <text evidence="9">The sequence shown here is derived from an EMBL/GenBank/DDBJ whole genome shotgun (WGS) entry which is preliminary data.</text>
</comment>
<feature type="region of interest" description="Disordered" evidence="6">
    <location>
        <begin position="410"/>
        <end position="429"/>
    </location>
</feature>
<evidence type="ECO:0000259" key="8">
    <source>
        <dbReference type="Pfam" id="PF20684"/>
    </source>
</evidence>
<feature type="transmembrane region" description="Helical" evidence="7">
    <location>
        <begin position="182"/>
        <end position="208"/>
    </location>
</feature>
<dbReference type="InterPro" id="IPR052337">
    <property type="entry name" value="SAT4-like"/>
</dbReference>
<feature type="transmembrane region" description="Helical" evidence="7">
    <location>
        <begin position="20"/>
        <end position="40"/>
    </location>
</feature>
<keyword evidence="4 7" id="KW-0472">Membrane</keyword>
<evidence type="ECO:0000256" key="6">
    <source>
        <dbReference type="SAM" id="MobiDB-lite"/>
    </source>
</evidence>
<organism evidence="9 10">
    <name type="scientific">Staphylotrichum tortipilum</name>
    <dbReference type="NCBI Taxonomy" id="2831512"/>
    <lineage>
        <taxon>Eukaryota</taxon>
        <taxon>Fungi</taxon>
        <taxon>Dikarya</taxon>
        <taxon>Ascomycota</taxon>
        <taxon>Pezizomycotina</taxon>
        <taxon>Sordariomycetes</taxon>
        <taxon>Sordariomycetidae</taxon>
        <taxon>Sordariales</taxon>
        <taxon>Chaetomiaceae</taxon>
        <taxon>Staphylotrichum</taxon>
    </lineage>
</organism>
<proteinExistence type="inferred from homology"/>
<gene>
    <name evidence="9" type="ORF">C8A05DRAFT_13248</name>
</gene>
<comment type="subcellular location">
    <subcellularLocation>
        <location evidence="1">Membrane</location>
        <topology evidence="1">Multi-pass membrane protein</topology>
    </subcellularLocation>
</comment>
<evidence type="ECO:0000256" key="7">
    <source>
        <dbReference type="SAM" id="Phobius"/>
    </source>
</evidence>
<feature type="transmembrane region" description="Helical" evidence="7">
    <location>
        <begin position="220"/>
        <end position="242"/>
    </location>
</feature>
<feature type="transmembrane region" description="Helical" evidence="7">
    <location>
        <begin position="135"/>
        <end position="156"/>
    </location>
</feature>
<evidence type="ECO:0000256" key="5">
    <source>
        <dbReference type="ARBA" id="ARBA00038359"/>
    </source>
</evidence>
<protein>
    <recommendedName>
        <fullName evidence="8">Rhodopsin domain-containing protein</fullName>
    </recommendedName>
</protein>
<feature type="transmembrane region" description="Helical" evidence="7">
    <location>
        <begin position="96"/>
        <end position="115"/>
    </location>
</feature>
<sequence>MALYSPPPPARPFSDTKPTLLTSWWITALCAVVIILRLVGRFIRVERLFREDVWAAAALLPLFMRMGFVHPILVHGTNNVLIDSPLSDGELEKRALGSRLVLVARILHPATLWLLKVVMLEFLQRLVGVTGTKRYTVLLWALRVTLATTFVAIIVADLAECRPFSNYWQITPDPGGQCRQGYAQLITLTVCTVITDLLLVIVPVRIVVKSRLSAGRKTLLVGLLCLHVFTVVVAIYRVPAIVREDGYQGTRTMWASAEILMATFAGNALAIGTFVRDTGVKKTRFRYRPEGGPAGETVSARRDNAAAAHAKKVSWLGQDSDGDEDGTEAPRRTESLDSLIPRSKFYLSKGDGGQVTKITTIEVTVSDAQSSAFRRPGEGVDGLLSRPAEVVVTGTGRSKSRGPVAALKDLIPSPEPLRSPGGHHRRGDE</sequence>
<feature type="domain" description="Rhodopsin" evidence="8">
    <location>
        <begin position="36"/>
        <end position="265"/>
    </location>
</feature>
<dbReference type="EMBL" id="MU855378">
    <property type="protein sequence ID" value="KAK3904937.1"/>
    <property type="molecule type" value="Genomic_DNA"/>
</dbReference>
<evidence type="ECO:0000256" key="4">
    <source>
        <dbReference type="ARBA" id="ARBA00023136"/>
    </source>
</evidence>
<evidence type="ECO:0000256" key="2">
    <source>
        <dbReference type="ARBA" id="ARBA00022692"/>
    </source>
</evidence>
<keyword evidence="10" id="KW-1185">Reference proteome</keyword>